<proteinExistence type="predicted"/>
<reference evidence="2" key="1">
    <citation type="submission" date="2021-04" db="EMBL/GenBank/DDBJ databases">
        <title>Genome based classification of Actinospica acidithermotolerans sp. nov., an actinobacterium isolated from an Indonesian hot spring.</title>
        <authorList>
            <person name="Kusuma A.B."/>
            <person name="Putra K.E."/>
            <person name="Nafisah S."/>
            <person name="Loh J."/>
            <person name="Nouioui I."/>
            <person name="Goodfellow M."/>
        </authorList>
    </citation>
    <scope>NUCLEOTIDE SEQUENCE</scope>
    <source>
        <strain evidence="2">MGRD01-02</strain>
    </source>
</reference>
<keyword evidence="3" id="KW-1185">Reference proteome</keyword>
<dbReference type="Gene3D" id="3.40.50.150">
    <property type="entry name" value="Vaccinia Virus protein VP39"/>
    <property type="match status" value="1"/>
</dbReference>
<protein>
    <submittedName>
        <fullName evidence="2">Class I SAM-dependent methyltransferase</fullName>
    </submittedName>
</protein>
<keyword evidence="2" id="KW-0489">Methyltransferase</keyword>
<sequence>MTESQSPPPYPAEIFDVLESLLEEPTHVLDATAGEGALARALIARGRVARLDAVEPSPESIATARELPGGCHPDLHWIAGAVDTVPLNPPYSLITADSRLYQLPWEPTMARLAAVLGPHGVMAIVEQGNHRPPLALADELIARGLFRKSGEHRALPTPYDADDSQPIDVVATVVWGRPLTGD</sequence>
<dbReference type="InterPro" id="IPR029063">
    <property type="entry name" value="SAM-dependent_MTases_sf"/>
</dbReference>
<evidence type="ECO:0000259" key="1">
    <source>
        <dbReference type="Pfam" id="PF13649"/>
    </source>
</evidence>
<dbReference type="GO" id="GO:0032259">
    <property type="term" value="P:methylation"/>
    <property type="evidence" value="ECO:0007669"/>
    <property type="project" value="UniProtKB-KW"/>
</dbReference>
<name>A0A941EIN1_9ACTN</name>
<comment type="caution">
    <text evidence="2">The sequence shown here is derived from an EMBL/GenBank/DDBJ whole genome shotgun (WGS) entry which is preliminary data.</text>
</comment>
<dbReference type="Pfam" id="PF13649">
    <property type="entry name" value="Methyltransf_25"/>
    <property type="match status" value="1"/>
</dbReference>
<organism evidence="2 3">
    <name type="scientific">Actinospica acidithermotolerans</name>
    <dbReference type="NCBI Taxonomy" id="2828514"/>
    <lineage>
        <taxon>Bacteria</taxon>
        <taxon>Bacillati</taxon>
        <taxon>Actinomycetota</taxon>
        <taxon>Actinomycetes</taxon>
        <taxon>Catenulisporales</taxon>
        <taxon>Actinospicaceae</taxon>
        <taxon>Actinospica</taxon>
    </lineage>
</organism>
<dbReference type="EMBL" id="JAGSOH010000185">
    <property type="protein sequence ID" value="MBR7831108.1"/>
    <property type="molecule type" value="Genomic_DNA"/>
</dbReference>
<keyword evidence="2" id="KW-0808">Transferase</keyword>
<dbReference type="Proteomes" id="UP000676325">
    <property type="component" value="Unassembled WGS sequence"/>
</dbReference>
<gene>
    <name evidence="2" type="ORF">KDK95_32685</name>
</gene>
<dbReference type="GO" id="GO:0008168">
    <property type="term" value="F:methyltransferase activity"/>
    <property type="evidence" value="ECO:0007669"/>
    <property type="project" value="UniProtKB-KW"/>
</dbReference>
<feature type="domain" description="Methyltransferase" evidence="1">
    <location>
        <begin position="28"/>
        <end position="120"/>
    </location>
</feature>
<dbReference type="CDD" id="cd02440">
    <property type="entry name" value="AdoMet_MTases"/>
    <property type="match status" value="1"/>
</dbReference>
<dbReference type="AlphaFoldDB" id="A0A941EIN1"/>
<evidence type="ECO:0000313" key="2">
    <source>
        <dbReference type="EMBL" id="MBR7831108.1"/>
    </source>
</evidence>
<dbReference type="SUPFAM" id="SSF53335">
    <property type="entry name" value="S-adenosyl-L-methionine-dependent methyltransferases"/>
    <property type="match status" value="1"/>
</dbReference>
<accession>A0A941EIN1</accession>
<dbReference type="RefSeq" id="WP_212522227.1">
    <property type="nucleotide sequence ID" value="NZ_JAGSOH010000185.1"/>
</dbReference>
<evidence type="ECO:0000313" key="3">
    <source>
        <dbReference type="Proteomes" id="UP000676325"/>
    </source>
</evidence>
<dbReference type="InterPro" id="IPR041698">
    <property type="entry name" value="Methyltransf_25"/>
</dbReference>